<evidence type="ECO:0000256" key="7">
    <source>
        <dbReference type="RuleBase" id="RU363032"/>
    </source>
</evidence>
<dbReference type="PROSITE" id="PS50928">
    <property type="entry name" value="ABC_TM1"/>
    <property type="match status" value="1"/>
</dbReference>
<proteinExistence type="inferred from homology"/>
<evidence type="ECO:0000313" key="9">
    <source>
        <dbReference type="EMBL" id="THG32455.1"/>
    </source>
</evidence>
<feature type="transmembrane region" description="Helical" evidence="7">
    <location>
        <begin position="190"/>
        <end position="212"/>
    </location>
</feature>
<comment type="subcellular location">
    <subcellularLocation>
        <location evidence="1 7">Cell membrane</location>
        <topology evidence="1 7">Multi-pass membrane protein</topology>
    </subcellularLocation>
</comment>
<feature type="transmembrane region" description="Helical" evidence="7">
    <location>
        <begin position="56"/>
        <end position="78"/>
    </location>
</feature>
<dbReference type="CDD" id="cd06261">
    <property type="entry name" value="TM_PBP2"/>
    <property type="match status" value="1"/>
</dbReference>
<dbReference type="InterPro" id="IPR035906">
    <property type="entry name" value="MetI-like_sf"/>
</dbReference>
<dbReference type="EMBL" id="SSSN01000009">
    <property type="protein sequence ID" value="THG32455.1"/>
    <property type="molecule type" value="Genomic_DNA"/>
</dbReference>
<gene>
    <name evidence="9" type="ORF">E6C70_11830</name>
</gene>
<dbReference type="OrthoDB" id="2063054at2"/>
<evidence type="ECO:0000256" key="5">
    <source>
        <dbReference type="ARBA" id="ARBA00022989"/>
    </source>
</evidence>
<dbReference type="Proteomes" id="UP000307380">
    <property type="component" value="Unassembled WGS sequence"/>
</dbReference>
<sequence>MEHQLTAGVPTDLSRIERPQMSVKKSKRRESLDDLADRGVLSGFDRKRPGVKITMSAVHVVLLVGLVVAGLGPILWLAKAAVTPTQDTLRQPFALWPHGIDWANLSTAWNDIHIDQYFLNTIIIALGSWFFQVLVATTAGYALSILRPKYAPILNGLVLATLFIPAVVLLVPLYLTILHPPIIGTSMLNTFWAVWLPAAANAFNILLVKRFFDNLPREVFEAAKTDGAGPFRVFWSIVLPMSRPILGVVSVFAIIAAWKDFLWPLLVLPDPAVQPLSVRLPAVQSQTELDVFLAALAISTIIPVVLFLVFQRLFLRSAGLGGAVKG</sequence>
<evidence type="ECO:0000259" key="8">
    <source>
        <dbReference type="PROSITE" id="PS50928"/>
    </source>
</evidence>
<dbReference type="Pfam" id="PF00528">
    <property type="entry name" value="BPD_transp_1"/>
    <property type="match status" value="1"/>
</dbReference>
<keyword evidence="10" id="KW-1185">Reference proteome</keyword>
<evidence type="ECO:0000256" key="6">
    <source>
        <dbReference type="ARBA" id="ARBA00023136"/>
    </source>
</evidence>
<dbReference type="Gene3D" id="1.10.3720.10">
    <property type="entry name" value="MetI-like"/>
    <property type="match status" value="1"/>
</dbReference>
<dbReference type="SUPFAM" id="SSF161098">
    <property type="entry name" value="MetI-like"/>
    <property type="match status" value="1"/>
</dbReference>
<evidence type="ECO:0000256" key="1">
    <source>
        <dbReference type="ARBA" id="ARBA00004651"/>
    </source>
</evidence>
<feature type="domain" description="ABC transmembrane type-1" evidence="8">
    <location>
        <begin position="118"/>
        <end position="314"/>
    </location>
</feature>
<keyword evidence="6 7" id="KW-0472">Membrane</keyword>
<feature type="transmembrane region" description="Helical" evidence="7">
    <location>
        <begin position="291"/>
        <end position="310"/>
    </location>
</feature>
<keyword evidence="2 7" id="KW-0813">Transport</keyword>
<dbReference type="AlphaFoldDB" id="A0A4S4FRY4"/>
<keyword evidence="3" id="KW-1003">Cell membrane</keyword>
<evidence type="ECO:0000313" key="10">
    <source>
        <dbReference type="Proteomes" id="UP000307380"/>
    </source>
</evidence>
<feature type="transmembrane region" description="Helical" evidence="7">
    <location>
        <begin position="233"/>
        <end position="258"/>
    </location>
</feature>
<keyword evidence="4 7" id="KW-0812">Transmembrane</keyword>
<dbReference type="GO" id="GO:0005886">
    <property type="term" value="C:plasma membrane"/>
    <property type="evidence" value="ECO:0007669"/>
    <property type="project" value="UniProtKB-SubCell"/>
</dbReference>
<evidence type="ECO:0000256" key="3">
    <source>
        <dbReference type="ARBA" id="ARBA00022475"/>
    </source>
</evidence>
<protein>
    <submittedName>
        <fullName evidence="9">Carbohydrate ABC transporter permease</fullName>
    </submittedName>
</protein>
<keyword evidence="5 7" id="KW-1133">Transmembrane helix</keyword>
<comment type="caution">
    <text evidence="9">The sequence shown here is derived from an EMBL/GenBank/DDBJ whole genome shotgun (WGS) entry which is preliminary data.</text>
</comment>
<accession>A0A4S4FRY4</accession>
<dbReference type="GO" id="GO:0055085">
    <property type="term" value="P:transmembrane transport"/>
    <property type="evidence" value="ECO:0007669"/>
    <property type="project" value="InterPro"/>
</dbReference>
<name>A0A4S4FRY4_9MICO</name>
<organism evidence="9 10">
    <name type="scientific">Orlajensenia flava</name>
    <dbReference type="NCBI Taxonomy" id="2565934"/>
    <lineage>
        <taxon>Bacteria</taxon>
        <taxon>Bacillati</taxon>
        <taxon>Actinomycetota</taxon>
        <taxon>Actinomycetes</taxon>
        <taxon>Micrococcales</taxon>
        <taxon>Microbacteriaceae</taxon>
        <taxon>Orlajensenia</taxon>
    </lineage>
</organism>
<dbReference type="InterPro" id="IPR000515">
    <property type="entry name" value="MetI-like"/>
</dbReference>
<dbReference type="PANTHER" id="PTHR43744:SF12">
    <property type="entry name" value="ABC TRANSPORTER PERMEASE PROTEIN MG189-RELATED"/>
    <property type="match status" value="1"/>
</dbReference>
<reference evidence="9 10" key="1">
    <citation type="submission" date="2019-04" db="EMBL/GenBank/DDBJ databases">
        <authorList>
            <person name="Jiang L."/>
        </authorList>
    </citation>
    <scope>NUCLEOTIDE SEQUENCE [LARGE SCALE GENOMIC DNA]</scope>
    <source>
        <strain evidence="9 10">YIM 131861</strain>
    </source>
</reference>
<evidence type="ECO:0000256" key="4">
    <source>
        <dbReference type="ARBA" id="ARBA00022692"/>
    </source>
</evidence>
<dbReference type="PANTHER" id="PTHR43744">
    <property type="entry name" value="ABC TRANSPORTER PERMEASE PROTEIN MG189-RELATED-RELATED"/>
    <property type="match status" value="1"/>
</dbReference>
<comment type="similarity">
    <text evidence="7">Belongs to the binding-protein-dependent transport system permease family.</text>
</comment>
<evidence type="ECO:0000256" key="2">
    <source>
        <dbReference type="ARBA" id="ARBA00022448"/>
    </source>
</evidence>
<feature type="transmembrane region" description="Helical" evidence="7">
    <location>
        <begin position="153"/>
        <end position="178"/>
    </location>
</feature>
<feature type="transmembrane region" description="Helical" evidence="7">
    <location>
        <begin position="117"/>
        <end position="141"/>
    </location>
</feature>